<reference evidence="1 2" key="1">
    <citation type="submission" date="2020-07" db="EMBL/GenBank/DDBJ databases">
        <title>Sequencing the genomes of 1000 actinobacteria strains.</title>
        <authorList>
            <person name="Klenk H.-P."/>
        </authorList>
    </citation>
    <scope>NUCLEOTIDE SEQUENCE [LARGE SCALE GENOMIC DNA]</scope>
    <source>
        <strain evidence="1 2">DSM 26154</strain>
    </source>
</reference>
<protein>
    <submittedName>
        <fullName evidence="1">Uncharacterized protein (TIGR03089 family)</fullName>
    </submittedName>
</protein>
<evidence type="ECO:0000313" key="1">
    <source>
        <dbReference type="EMBL" id="NYF99111.1"/>
    </source>
</evidence>
<dbReference type="RefSeq" id="WP_185991855.1">
    <property type="nucleotide sequence ID" value="NZ_JACCAE010000001.1"/>
</dbReference>
<dbReference type="AlphaFoldDB" id="A0A852W0A5"/>
<name>A0A852W0A5_9MICO</name>
<dbReference type="SUPFAM" id="SSF56801">
    <property type="entry name" value="Acetyl-CoA synthetase-like"/>
    <property type="match status" value="1"/>
</dbReference>
<proteinExistence type="predicted"/>
<dbReference type="NCBIfam" id="TIGR03089">
    <property type="entry name" value="TIGR03089 family protein"/>
    <property type="match status" value="1"/>
</dbReference>
<accession>A0A852W0A5</accession>
<dbReference type="Gene3D" id="3.40.50.12780">
    <property type="entry name" value="N-terminal domain of ligase-like"/>
    <property type="match status" value="1"/>
</dbReference>
<organism evidence="1 2">
    <name type="scientific">Janibacter cremeus</name>
    <dbReference type="NCBI Taxonomy" id="1285192"/>
    <lineage>
        <taxon>Bacteria</taxon>
        <taxon>Bacillati</taxon>
        <taxon>Actinomycetota</taxon>
        <taxon>Actinomycetes</taxon>
        <taxon>Micrococcales</taxon>
        <taxon>Intrasporangiaceae</taxon>
        <taxon>Janibacter</taxon>
    </lineage>
</organism>
<dbReference type="EMBL" id="JACCAE010000001">
    <property type="protein sequence ID" value="NYF99111.1"/>
    <property type="molecule type" value="Genomic_DNA"/>
</dbReference>
<dbReference type="InterPro" id="IPR042099">
    <property type="entry name" value="ANL_N_sf"/>
</dbReference>
<evidence type="ECO:0000313" key="2">
    <source>
        <dbReference type="Proteomes" id="UP000554054"/>
    </source>
</evidence>
<sequence>MPTPASVLSDLNDRDSAAPRITCYDDVPGPTAGERIELSGRVLGTWVSKAGNALQEEWDIEPGSVVRLSMQPHWRLLYWAWAAWSVGAHVDLDGDLTADLVVTDDAGSLPDEGPAVLVTRGALARSAGTDLPDPVMDEAAELASFGDDFVAWQEPDEDDLALTLEGSSLTHAAAVADVVAAVPVATGARLHLVDPTAGRLLRAAMSAWAGGGSLVLQLGGVDAQTLTRRASSEGVTAE</sequence>
<dbReference type="Proteomes" id="UP000554054">
    <property type="component" value="Unassembled WGS sequence"/>
</dbReference>
<keyword evidence="2" id="KW-1185">Reference proteome</keyword>
<dbReference type="InterPro" id="IPR017523">
    <property type="entry name" value="Rv3268"/>
</dbReference>
<gene>
    <name evidence="1" type="ORF">BJY20_002503</name>
</gene>
<comment type="caution">
    <text evidence="1">The sequence shown here is derived from an EMBL/GenBank/DDBJ whole genome shotgun (WGS) entry which is preliminary data.</text>
</comment>